<sequence length="141" mass="15649">MSTLDTFISSTAKLLAAYPTTARVSITYANEHKKLERRTKNSKKPSEKSASNYVSFKVFEPSSGKVIKYKTYKVKELSKLITFLGPRGVTSNDAQKVPGLSSIMSNKKFDESEKLDTLVPAVPPSAETKDKKKKKKKSGKK</sequence>
<proteinExistence type="predicted"/>
<keyword evidence="4" id="KW-1185">Reference proteome</keyword>
<dbReference type="GeneID" id="18250819"/>
<gene>
    <name evidence="3" type="ORF">CANTEDRAFT_99046</name>
</gene>
<dbReference type="InterPro" id="IPR039432">
    <property type="entry name" value="SRP9_dom"/>
</dbReference>
<evidence type="ECO:0000313" key="4">
    <source>
        <dbReference type="Proteomes" id="UP000000707"/>
    </source>
</evidence>
<dbReference type="AlphaFoldDB" id="G3B9M9"/>
<dbReference type="Pfam" id="PF05486">
    <property type="entry name" value="SRP9-21"/>
    <property type="match status" value="1"/>
</dbReference>
<protein>
    <recommendedName>
        <fullName evidence="2">SRP9 domain-containing protein</fullName>
    </recommendedName>
</protein>
<feature type="region of interest" description="Disordered" evidence="1">
    <location>
        <begin position="113"/>
        <end position="141"/>
    </location>
</feature>
<feature type="domain" description="SRP9" evidence="2">
    <location>
        <begin position="2"/>
        <end position="90"/>
    </location>
</feature>
<dbReference type="RefSeq" id="XP_006688100.1">
    <property type="nucleotide sequence ID" value="XM_006688037.1"/>
</dbReference>
<evidence type="ECO:0000256" key="1">
    <source>
        <dbReference type="SAM" id="MobiDB-lite"/>
    </source>
</evidence>
<feature type="compositionally biased region" description="Basic residues" evidence="1">
    <location>
        <begin position="131"/>
        <end position="141"/>
    </location>
</feature>
<accession>G3B9M9</accession>
<reference evidence="3 4" key="1">
    <citation type="journal article" date="2011" name="Proc. Natl. Acad. Sci. U.S.A.">
        <title>Comparative genomics of xylose-fermenting fungi for enhanced biofuel production.</title>
        <authorList>
            <person name="Wohlbach D.J."/>
            <person name="Kuo A."/>
            <person name="Sato T.K."/>
            <person name="Potts K.M."/>
            <person name="Salamov A.A."/>
            <person name="LaButti K.M."/>
            <person name="Sun H."/>
            <person name="Clum A."/>
            <person name="Pangilinan J.L."/>
            <person name="Lindquist E.A."/>
            <person name="Lucas S."/>
            <person name="Lapidus A."/>
            <person name="Jin M."/>
            <person name="Gunawan C."/>
            <person name="Balan V."/>
            <person name="Dale B.E."/>
            <person name="Jeffries T.W."/>
            <person name="Zinkel R."/>
            <person name="Barry K.W."/>
            <person name="Grigoriev I.V."/>
            <person name="Gasch A.P."/>
        </authorList>
    </citation>
    <scope>NUCLEOTIDE SEQUENCE [LARGE SCALE GENOMIC DNA]</scope>
    <source>
        <strain evidence="4">ATCC 10573 / BCRC 21748 / CBS 615 / JCM 9827 / NBRC 10315 / NRRL Y-1498 / VKM Y-70</strain>
    </source>
</reference>
<dbReference type="HOGENOM" id="CLU_104695_0_0_1"/>
<dbReference type="EMBL" id="GL996527">
    <property type="protein sequence ID" value="EGV61930.1"/>
    <property type="molecule type" value="Genomic_DNA"/>
</dbReference>
<dbReference type="eggNOG" id="ENOG502S58U">
    <property type="taxonomic scope" value="Eukaryota"/>
</dbReference>
<evidence type="ECO:0000313" key="3">
    <source>
        <dbReference type="EMBL" id="EGV61930.1"/>
    </source>
</evidence>
<dbReference type="STRING" id="590646.G3B9M9"/>
<evidence type="ECO:0000259" key="2">
    <source>
        <dbReference type="Pfam" id="PF05486"/>
    </source>
</evidence>
<dbReference type="Proteomes" id="UP000000707">
    <property type="component" value="Unassembled WGS sequence"/>
</dbReference>
<dbReference type="KEGG" id="cten:18250819"/>
<name>G3B9M9_CANTC</name>
<organism evidence="4">
    <name type="scientific">Candida tenuis (strain ATCC 10573 / BCRC 21748 / CBS 615 / JCM 9827 / NBRC 10315 / NRRL Y-1498 / VKM Y-70)</name>
    <name type="common">Yeast</name>
    <name type="synonym">Yamadazyma tenuis</name>
    <dbReference type="NCBI Taxonomy" id="590646"/>
    <lineage>
        <taxon>Eukaryota</taxon>
        <taxon>Fungi</taxon>
        <taxon>Dikarya</taxon>
        <taxon>Ascomycota</taxon>
        <taxon>Saccharomycotina</taxon>
        <taxon>Pichiomycetes</taxon>
        <taxon>Debaryomycetaceae</taxon>
        <taxon>Yamadazyma</taxon>
    </lineage>
</organism>
<dbReference type="OrthoDB" id="5419752at2759"/>